<organism evidence="10 11">
    <name type="scientific">Chlamydomonas reinhardtii</name>
    <name type="common">Chlamydomonas smithii</name>
    <dbReference type="NCBI Taxonomy" id="3055"/>
    <lineage>
        <taxon>Eukaryota</taxon>
        <taxon>Viridiplantae</taxon>
        <taxon>Chlorophyta</taxon>
        <taxon>core chlorophytes</taxon>
        <taxon>Chlorophyceae</taxon>
        <taxon>CS clade</taxon>
        <taxon>Chlamydomonadales</taxon>
        <taxon>Chlamydomonadaceae</taxon>
        <taxon>Chlamydomonas</taxon>
    </lineage>
</organism>
<keyword evidence="5" id="KW-0325">Glycoprotein</keyword>
<dbReference type="Proteomes" id="UP000006906">
    <property type="component" value="Chromosome 10"/>
</dbReference>
<dbReference type="InterPro" id="IPR036772">
    <property type="entry name" value="SRCR-like_dom_sf"/>
</dbReference>
<dbReference type="PANTHER" id="PTHR48071:SF28">
    <property type="entry name" value="SRCR DOMAIN-CONTAINING PROTEIN"/>
    <property type="match status" value="1"/>
</dbReference>
<evidence type="ECO:0000256" key="5">
    <source>
        <dbReference type="ARBA" id="ARBA00023180"/>
    </source>
</evidence>
<evidence type="ECO:0000256" key="3">
    <source>
        <dbReference type="ARBA" id="ARBA00023157"/>
    </source>
</evidence>
<keyword evidence="2" id="KW-0677">Repeat</keyword>
<feature type="region of interest" description="Disordered" evidence="6">
    <location>
        <begin position="929"/>
        <end position="978"/>
    </location>
</feature>
<dbReference type="PROSITE" id="PS50948">
    <property type="entry name" value="PAN"/>
    <property type="match status" value="1"/>
</dbReference>
<feature type="compositionally biased region" description="Polar residues" evidence="6">
    <location>
        <begin position="384"/>
        <end position="394"/>
    </location>
</feature>
<feature type="compositionally biased region" description="Polar residues" evidence="6">
    <location>
        <begin position="498"/>
        <end position="543"/>
    </location>
</feature>
<feature type="compositionally biased region" description="Polar residues" evidence="6">
    <location>
        <begin position="244"/>
        <end position="326"/>
    </location>
</feature>
<evidence type="ECO:0000256" key="1">
    <source>
        <dbReference type="ARBA" id="ARBA00022729"/>
    </source>
</evidence>
<accession>A0A2K3D9V6</accession>
<feature type="compositionally biased region" description="Low complexity" evidence="6">
    <location>
        <begin position="947"/>
        <end position="959"/>
    </location>
</feature>
<feature type="domain" description="Apple" evidence="9">
    <location>
        <begin position="1786"/>
        <end position="1868"/>
    </location>
</feature>
<dbReference type="InParanoid" id="A0A2K3D9V6"/>
<dbReference type="GeneID" id="5728083"/>
<dbReference type="InterPro" id="IPR016186">
    <property type="entry name" value="C-type_lectin-like/link_sf"/>
</dbReference>
<dbReference type="InterPro" id="IPR001304">
    <property type="entry name" value="C-type_lectin-like"/>
</dbReference>
<feature type="region of interest" description="Disordered" evidence="6">
    <location>
        <begin position="225"/>
        <end position="543"/>
    </location>
</feature>
<dbReference type="PROSITE" id="PS00420">
    <property type="entry name" value="SRCR_1"/>
    <property type="match status" value="1"/>
</dbReference>
<dbReference type="OrthoDB" id="540863at2759"/>
<feature type="region of interest" description="Disordered" evidence="6">
    <location>
        <begin position="1017"/>
        <end position="1076"/>
    </location>
</feature>
<feature type="compositionally biased region" description="Low complexity" evidence="6">
    <location>
        <begin position="415"/>
        <end position="432"/>
    </location>
</feature>
<keyword evidence="1" id="KW-0732">Signal</keyword>
<sequence length="1873" mass="197984">MQRLRVQMVSIISRDTQWESRLCKVDVRTRGGQSYSFGEHCPGGLAQTLDLFPGERILSSTLVFRQRARVARGNVRLSGNDTFVDGALCLKTSYGDRLASGYATCDRTTDITSDVASGLLAGIGGSVALDDGGSEYITSLYLMMHPWPDRLTYNINSFRLLDPPTRQNVGLNRCEGRPGYCAMRDDQVLASCDLTTTLTRTFTLHTSDSFTLSFGVSNSAAVSLSNTTGNEFGTNRQVTEDRSNSTGAVTGVTVSRGNSQGNEVANGISFSKQRSDSQSTSEGSADTSDWSDAATSGTTNSFSRQESSEDTTSTEQARMQEQSRGRTQTSSESIGTSTTDESGGSEMSGTTSNNAFSNSVMAGTENTAGTTDTSTQSSTDGSQHSESTSVSGTLNAPFGLGSATAGHTWSDETSHSTTTGSEHATSSSSANTRQNTAGTENSFGSTAERTSTWSQGRTSSRERTTGEELSDTSTTSNTLTQGHSQTLGQVLGEDKTFSTEQTSTRGGSSEVNRQNTYGVDVTQGSTQDQSRTQSLISTSDVSNNAELNQQLTESASKSVGDSQSSFQNVMTDRTNQISKDVNNATESTQGADYSYEISTTVGSSVQFDPTKLVISLYLTVEEFVDARYTALVDITTRGWGGVITLPTFGVMNGVFSNAQTTYDTTDIIDCGGPKPWDIVAQGMDIIYENSQSKLLLSRSPTSYRNAADACKYYGGLMVSVATAAKEALVVKALDSAPQSEVSTDLLWVGAYKGLPSVGSDSVWLWIDGSPFTYTDWAPNPKVQGTSTCMSFKRQVDPNGPQQRWGTVSDCKELQTFICEIKTPQTQCPTGMAGTPPSCVPCTGDQFTDAPGLLDCLTCPDIADVKDLDRNGYNDACLCRVGSAGSYETGCTPCDNTTYAPNQGLPACLTCVNGTAADLDTLPGNEACVPLTPSAGGSGNSSARRRGLQSSQQGQRQASASGGGAGAGVASTGAGSNGVSGPLPAGLNLRSEWERPARGVREAVPFDPVLIRELKHRRLLTQSNRRSPPPPQKQQSRPPPPPLPPSPPPGPPFPPHPPPGHPPSPRPPSPSPPSHADLCGRLWQQLEAVKDGNYTAFNASGGAAALPGRTARGSCAAVVAANALLPTVNVSAFIDEEGGFIPGTNYLDKICISNVTVKGCIQELAPVVDAMVQFQCCDQLAKVVEAFRPPRALCISRHFMPLRSAFGSYQDVAQCEGHVRLVNGWPDGSSGRVEVYHNGRMGTVCDDGWDDDDATVVCRQLGFDGGYAEWGGAFGPGFEWQPIYMTRVACNGTESGLAQCTRWGNRGSLKWGNHSCSHWEDAGVTCFNCPSDRCPRQNTLRLAANRTLQAASGAIWTEGRLEIWHNLNWGTVCSDWFHRVNADVACRLLGYEAGMLLPPDLAAPYLLSVNGSGAGAVAGAAPVNHTASSVPPIQLDNLDCLGDESSLAACRRNAWGFHDCDHSQDVALRCYRYPEGTVRIVDGWEGLQQPGVAVAGRLEILRGGTFGGVCADGFDAAPDGLVVCAELGFSAATVGGNVTQWGPPLGLPAQMTSVACQPDSRTLFDCGAVLPPSAALGGNGTAANGTAEPLCSPSQYVNITCYNPSPPPPSPRPPHPPKPPSPHPPKPPSPHPPKPPSPHPPKPPSPHPPKPPSPPPPQPPPPSPPPPSPPPSPPPPSPPPPPPPPSPPPPSPPPPPPPPPPPSPPPPPPPDAPRGVCWPGQDVLGTDVDIRRDTVYNEGSCRDACIANSACTYFILLTDGGCVLKNNLLAGPNGSDQSGASWVAETCLQRTNYAGKFLCVAGYDVNGRHVNGVGPFQVDSLDACRRACEQQSQCLFFLYFTDSNCALKYSAFNGDWGNTGPNSYLEWACFRVFA</sequence>
<evidence type="ECO:0000259" key="9">
    <source>
        <dbReference type="PROSITE" id="PS50948"/>
    </source>
</evidence>
<feature type="compositionally biased region" description="Low complexity" evidence="6">
    <location>
        <begin position="327"/>
        <end position="352"/>
    </location>
</feature>
<dbReference type="FunFam" id="3.10.250.10:FF:000007">
    <property type="entry name" value="Soluble scavenger receptor cysteine-rich domain-containing protein SSC5D"/>
    <property type="match status" value="1"/>
</dbReference>
<dbReference type="Pfam" id="PF00530">
    <property type="entry name" value="SRCR"/>
    <property type="match status" value="3"/>
</dbReference>
<dbReference type="Gene3D" id="3.10.100.10">
    <property type="entry name" value="Mannose-Binding Protein A, subunit A"/>
    <property type="match status" value="1"/>
</dbReference>
<dbReference type="InterPro" id="IPR001190">
    <property type="entry name" value="SRCR"/>
</dbReference>
<dbReference type="InterPro" id="IPR003609">
    <property type="entry name" value="Pan_app"/>
</dbReference>
<dbReference type="InterPro" id="IPR016187">
    <property type="entry name" value="CTDL_fold"/>
</dbReference>
<evidence type="ECO:0000313" key="10">
    <source>
        <dbReference type="EMBL" id="PNW77313.1"/>
    </source>
</evidence>
<feature type="compositionally biased region" description="Low complexity" evidence="6">
    <location>
        <begin position="967"/>
        <end position="978"/>
    </location>
</feature>
<dbReference type="RefSeq" id="XP_042920043.1">
    <property type="nucleotide sequence ID" value="XM_043066646.1"/>
</dbReference>
<dbReference type="Gene3D" id="3.50.4.10">
    <property type="entry name" value="Hepatocyte Growth Factor"/>
    <property type="match status" value="1"/>
</dbReference>
<feature type="compositionally biased region" description="Polar residues" evidence="6">
    <location>
        <begin position="353"/>
        <end position="368"/>
    </location>
</feature>
<name>A0A2K3D9V6_CHLRE</name>
<keyword evidence="3" id="KW-1015">Disulfide bond</keyword>
<reference evidence="10 11" key="1">
    <citation type="journal article" date="2007" name="Science">
        <title>The Chlamydomonas genome reveals the evolution of key animal and plant functions.</title>
        <authorList>
            <person name="Merchant S.S."/>
            <person name="Prochnik S.E."/>
            <person name="Vallon O."/>
            <person name="Harris E.H."/>
            <person name="Karpowicz S.J."/>
            <person name="Witman G.B."/>
            <person name="Terry A."/>
            <person name="Salamov A."/>
            <person name="Fritz-Laylin L.K."/>
            <person name="Marechal-Drouard L."/>
            <person name="Marshall W.F."/>
            <person name="Qu L.H."/>
            <person name="Nelson D.R."/>
            <person name="Sanderfoot A.A."/>
            <person name="Spalding M.H."/>
            <person name="Kapitonov V.V."/>
            <person name="Ren Q."/>
            <person name="Ferris P."/>
            <person name="Lindquist E."/>
            <person name="Shapiro H."/>
            <person name="Lucas S.M."/>
            <person name="Grimwood J."/>
            <person name="Schmutz J."/>
            <person name="Cardol P."/>
            <person name="Cerutti H."/>
            <person name="Chanfreau G."/>
            <person name="Chen C.L."/>
            <person name="Cognat V."/>
            <person name="Croft M.T."/>
            <person name="Dent R."/>
            <person name="Dutcher S."/>
            <person name="Fernandez E."/>
            <person name="Fukuzawa H."/>
            <person name="Gonzalez-Ballester D."/>
            <person name="Gonzalez-Halphen D."/>
            <person name="Hallmann A."/>
            <person name="Hanikenne M."/>
            <person name="Hippler M."/>
            <person name="Inwood W."/>
            <person name="Jabbari K."/>
            <person name="Kalanon M."/>
            <person name="Kuras R."/>
            <person name="Lefebvre P.A."/>
            <person name="Lemaire S.D."/>
            <person name="Lobanov A.V."/>
            <person name="Lohr M."/>
            <person name="Manuell A."/>
            <person name="Meier I."/>
            <person name="Mets L."/>
            <person name="Mittag M."/>
            <person name="Mittelmeier T."/>
            <person name="Moroney J.V."/>
            <person name="Moseley J."/>
            <person name="Napoli C."/>
            <person name="Nedelcu A.M."/>
            <person name="Niyogi K."/>
            <person name="Novoselov S.V."/>
            <person name="Paulsen I.T."/>
            <person name="Pazour G."/>
            <person name="Purton S."/>
            <person name="Ral J.P."/>
            <person name="Riano-Pachon D.M."/>
            <person name="Riekhof W."/>
            <person name="Rymarquis L."/>
            <person name="Schroda M."/>
            <person name="Stern D."/>
            <person name="Umen J."/>
            <person name="Willows R."/>
            <person name="Wilson N."/>
            <person name="Zimmer S.L."/>
            <person name="Allmer J."/>
            <person name="Balk J."/>
            <person name="Bisova K."/>
            <person name="Chen C.J."/>
            <person name="Elias M."/>
            <person name="Gendler K."/>
            <person name="Hauser C."/>
            <person name="Lamb M.R."/>
            <person name="Ledford H."/>
            <person name="Long J.C."/>
            <person name="Minagawa J."/>
            <person name="Page M.D."/>
            <person name="Pan J."/>
            <person name="Pootakham W."/>
            <person name="Roje S."/>
            <person name="Rose A."/>
            <person name="Stahlberg E."/>
            <person name="Terauchi A.M."/>
            <person name="Yang P."/>
            <person name="Ball S."/>
            <person name="Bowler C."/>
            <person name="Dieckmann C.L."/>
            <person name="Gladyshev V.N."/>
            <person name="Green P."/>
            <person name="Jorgensen R."/>
            <person name="Mayfield S."/>
            <person name="Mueller-Roeber B."/>
            <person name="Rajamani S."/>
            <person name="Sayre R.T."/>
            <person name="Brokstein P."/>
            <person name="Dubchak I."/>
            <person name="Goodstein D."/>
            <person name="Hornick L."/>
            <person name="Huang Y.W."/>
            <person name="Jhaveri J."/>
            <person name="Luo Y."/>
            <person name="Martinez D."/>
            <person name="Ngau W.C."/>
            <person name="Otillar B."/>
            <person name="Poliakov A."/>
            <person name="Porter A."/>
            <person name="Szajkowski L."/>
            <person name="Werner G."/>
            <person name="Zhou K."/>
            <person name="Grigoriev I.V."/>
            <person name="Rokhsar D.S."/>
            <person name="Grossman A.R."/>
        </authorList>
    </citation>
    <scope>NUCLEOTIDE SEQUENCE [LARGE SCALE GENOMIC DNA]</scope>
    <source>
        <strain evidence="11">CC-503</strain>
    </source>
</reference>
<feature type="compositionally biased region" description="Pro residues" evidence="6">
    <location>
        <begin position="1026"/>
        <end position="1072"/>
    </location>
</feature>
<evidence type="ECO:0000313" key="11">
    <source>
        <dbReference type="Proteomes" id="UP000006906"/>
    </source>
</evidence>
<dbReference type="SMART" id="SM00034">
    <property type="entry name" value="CLECT"/>
    <property type="match status" value="1"/>
</dbReference>
<dbReference type="PROSITE" id="PS50041">
    <property type="entry name" value="C_TYPE_LECTIN_2"/>
    <property type="match status" value="1"/>
</dbReference>
<gene>
    <name evidence="10" type="ORF">CHLRE_10g431050v5</name>
</gene>
<dbReference type="Pfam" id="PF00024">
    <property type="entry name" value="PAN_1"/>
    <property type="match status" value="1"/>
</dbReference>
<dbReference type="Gramene" id="PNW77313">
    <property type="protein sequence ID" value="PNW77313"/>
    <property type="gene ID" value="CHLRE_10g431050v5"/>
</dbReference>
<protein>
    <submittedName>
        <fullName evidence="10">Uncharacterized protein</fullName>
    </submittedName>
</protein>
<dbReference type="Gene3D" id="3.10.250.10">
    <property type="entry name" value="SRCR-like domain"/>
    <property type="match status" value="3"/>
</dbReference>
<evidence type="ECO:0000256" key="6">
    <source>
        <dbReference type="SAM" id="MobiDB-lite"/>
    </source>
</evidence>
<dbReference type="PRINTS" id="PR00258">
    <property type="entry name" value="SPERACTRCPTR"/>
</dbReference>
<evidence type="ECO:0000256" key="2">
    <source>
        <dbReference type="ARBA" id="ARBA00022737"/>
    </source>
</evidence>
<dbReference type="SUPFAM" id="SSF56487">
    <property type="entry name" value="SRCR-like"/>
    <property type="match status" value="3"/>
</dbReference>
<feature type="compositionally biased region" description="Low complexity" evidence="6">
    <location>
        <begin position="369"/>
        <end position="382"/>
    </location>
</feature>
<evidence type="ECO:0000259" key="7">
    <source>
        <dbReference type="PROSITE" id="PS50041"/>
    </source>
</evidence>
<feature type="compositionally biased region" description="Polar residues" evidence="6">
    <location>
        <begin position="433"/>
        <end position="458"/>
    </location>
</feature>
<keyword evidence="11" id="KW-1185">Reference proteome</keyword>
<evidence type="ECO:0000259" key="8">
    <source>
        <dbReference type="PROSITE" id="PS50287"/>
    </source>
</evidence>
<feature type="region of interest" description="Disordered" evidence="6">
    <location>
        <begin position="1601"/>
        <end position="1720"/>
    </location>
</feature>
<feature type="domain" description="SRCR" evidence="8">
    <location>
        <begin position="1218"/>
        <end position="1326"/>
    </location>
</feature>
<dbReference type="PANTHER" id="PTHR48071">
    <property type="entry name" value="SRCR DOMAIN-CONTAINING PROTEIN"/>
    <property type="match status" value="1"/>
</dbReference>
<dbReference type="KEGG" id="cre:CHLRE_10g431050v5"/>
<evidence type="ECO:0000256" key="4">
    <source>
        <dbReference type="ARBA" id="ARBA00023170"/>
    </source>
</evidence>
<dbReference type="EMBL" id="CM008971">
    <property type="protein sequence ID" value="PNW77313.1"/>
    <property type="molecule type" value="Genomic_DNA"/>
</dbReference>
<dbReference type="SUPFAM" id="SSF56436">
    <property type="entry name" value="C-type lectin-like"/>
    <property type="match status" value="1"/>
</dbReference>
<feature type="domain" description="SRCR" evidence="8">
    <location>
        <begin position="1339"/>
        <end position="1470"/>
    </location>
</feature>
<dbReference type="CDD" id="cd00037">
    <property type="entry name" value="CLECT"/>
    <property type="match status" value="1"/>
</dbReference>
<proteinExistence type="predicted"/>
<feature type="compositionally biased region" description="Pro residues" evidence="6">
    <location>
        <begin position="1603"/>
        <end position="1711"/>
    </location>
</feature>
<feature type="domain" description="SRCR" evidence="8">
    <location>
        <begin position="1477"/>
        <end position="1601"/>
    </location>
</feature>
<feature type="domain" description="C-type lectin" evidence="7">
    <location>
        <begin position="696"/>
        <end position="819"/>
    </location>
</feature>
<dbReference type="ExpressionAtlas" id="A0A2K3D9V6">
    <property type="expression patterns" value="baseline and differential"/>
</dbReference>
<feature type="compositionally biased region" description="Polar residues" evidence="6">
    <location>
        <begin position="225"/>
        <end position="237"/>
    </location>
</feature>
<dbReference type="STRING" id="3055.A0A2K3D9V6"/>
<keyword evidence="4" id="KW-0675">Receptor</keyword>
<dbReference type="GO" id="GO:0016020">
    <property type="term" value="C:membrane"/>
    <property type="evidence" value="ECO:0007669"/>
    <property type="project" value="InterPro"/>
</dbReference>
<dbReference type="SMART" id="SM00202">
    <property type="entry name" value="SR"/>
    <property type="match status" value="3"/>
</dbReference>
<dbReference type="Pfam" id="PF00059">
    <property type="entry name" value="Lectin_C"/>
    <property type="match status" value="1"/>
</dbReference>
<feature type="compositionally biased region" description="Low complexity" evidence="6">
    <location>
        <begin position="471"/>
        <end position="480"/>
    </location>
</feature>
<dbReference type="PROSITE" id="PS50287">
    <property type="entry name" value="SRCR_2"/>
    <property type="match status" value="3"/>
</dbReference>